<dbReference type="Pfam" id="PF17921">
    <property type="entry name" value="Integrase_H2C2"/>
    <property type="match status" value="1"/>
</dbReference>
<dbReference type="RefSeq" id="XP_052741529.1">
    <property type="nucleotide sequence ID" value="XM_052885569.1"/>
</dbReference>
<dbReference type="Gene3D" id="1.10.340.70">
    <property type="match status" value="1"/>
</dbReference>
<evidence type="ECO:0000313" key="6">
    <source>
        <dbReference type="RefSeq" id="XP_052741529.1"/>
    </source>
</evidence>
<dbReference type="SUPFAM" id="SSF50630">
    <property type="entry name" value="Acid proteases"/>
    <property type="match status" value="1"/>
</dbReference>
<dbReference type="SUPFAM" id="SSF53098">
    <property type="entry name" value="Ribonuclease H-like"/>
    <property type="match status" value="1"/>
</dbReference>
<feature type="domain" description="Reverse transcriptase" evidence="3">
    <location>
        <begin position="543"/>
        <end position="721"/>
    </location>
</feature>
<dbReference type="Pfam" id="PF17919">
    <property type="entry name" value="RT_RNaseH_2"/>
    <property type="match status" value="1"/>
</dbReference>
<dbReference type="PROSITE" id="PS50878">
    <property type="entry name" value="RT_POL"/>
    <property type="match status" value="1"/>
</dbReference>
<dbReference type="PANTHER" id="PTHR37984:SF8">
    <property type="entry name" value="CCHC-TYPE DOMAIN-CONTAINING PROTEIN"/>
    <property type="match status" value="1"/>
</dbReference>
<dbReference type="CDD" id="cd09274">
    <property type="entry name" value="RNase_HI_RT_Ty3"/>
    <property type="match status" value="1"/>
</dbReference>
<dbReference type="PANTHER" id="PTHR37984">
    <property type="entry name" value="PROTEIN CBG26694"/>
    <property type="match status" value="1"/>
</dbReference>
<organism evidence="5 6">
    <name type="scientific">Bicyclus anynana</name>
    <name type="common">Squinting bush brown butterfly</name>
    <dbReference type="NCBI Taxonomy" id="110368"/>
    <lineage>
        <taxon>Eukaryota</taxon>
        <taxon>Metazoa</taxon>
        <taxon>Ecdysozoa</taxon>
        <taxon>Arthropoda</taxon>
        <taxon>Hexapoda</taxon>
        <taxon>Insecta</taxon>
        <taxon>Pterygota</taxon>
        <taxon>Neoptera</taxon>
        <taxon>Endopterygota</taxon>
        <taxon>Lepidoptera</taxon>
        <taxon>Glossata</taxon>
        <taxon>Ditrysia</taxon>
        <taxon>Papilionoidea</taxon>
        <taxon>Nymphalidae</taxon>
        <taxon>Satyrinae</taxon>
        <taxon>Satyrini</taxon>
        <taxon>Mycalesina</taxon>
        <taxon>Bicyclus</taxon>
    </lineage>
</organism>
<feature type="domain" description="Integrase catalytic" evidence="4">
    <location>
        <begin position="1096"/>
        <end position="1201"/>
    </location>
</feature>
<dbReference type="InterPro" id="IPR043128">
    <property type="entry name" value="Rev_trsase/Diguanyl_cyclase"/>
</dbReference>
<dbReference type="InterPro" id="IPR050951">
    <property type="entry name" value="Retrovirus_Pol_polyprotein"/>
</dbReference>
<dbReference type="InterPro" id="IPR012337">
    <property type="entry name" value="RNaseH-like_sf"/>
</dbReference>
<proteinExistence type="predicted"/>
<evidence type="ECO:0000256" key="1">
    <source>
        <dbReference type="ARBA" id="ARBA00012493"/>
    </source>
</evidence>
<name>A0ABM3LR38_BICAN</name>
<dbReference type="PROSITE" id="PS50994">
    <property type="entry name" value="INTEGRASE"/>
    <property type="match status" value="1"/>
</dbReference>
<evidence type="ECO:0000256" key="2">
    <source>
        <dbReference type="SAM" id="MobiDB-lite"/>
    </source>
</evidence>
<dbReference type="GeneID" id="128198754"/>
<dbReference type="Gene3D" id="3.10.10.10">
    <property type="entry name" value="HIV Type 1 Reverse Transcriptase, subunit A, domain 1"/>
    <property type="match status" value="1"/>
</dbReference>
<dbReference type="Pfam" id="PF00078">
    <property type="entry name" value="RVT_1"/>
    <property type="match status" value="1"/>
</dbReference>
<dbReference type="InterPro" id="IPR041588">
    <property type="entry name" value="Integrase_H2C2"/>
</dbReference>
<feature type="region of interest" description="Disordered" evidence="2">
    <location>
        <begin position="66"/>
        <end position="88"/>
    </location>
</feature>
<dbReference type="EC" id="2.7.7.49" evidence="1"/>
<gene>
    <name evidence="6" type="primary">LOC128198754</name>
</gene>
<dbReference type="InterPro" id="IPR001584">
    <property type="entry name" value="Integrase_cat-core"/>
</dbReference>
<reference evidence="6" key="1">
    <citation type="submission" date="2025-08" db="UniProtKB">
        <authorList>
            <consortium name="RefSeq"/>
        </authorList>
    </citation>
    <scope>IDENTIFICATION</scope>
</reference>
<evidence type="ECO:0000313" key="5">
    <source>
        <dbReference type="Proteomes" id="UP001652582"/>
    </source>
</evidence>
<dbReference type="Proteomes" id="UP001652582">
    <property type="component" value="Chromosome 14"/>
</dbReference>
<dbReference type="InterPro" id="IPR000477">
    <property type="entry name" value="RT_dom"/>
</dbReference>
<evidence type="ECO:0000259" key="4">
    <source>
        <dbReference type="PROSITE" id="PS50994"/>
    </source>
</evidence>
<protein>
    <recommendedName>
        <fullName evidence="1">RNA-directed DNA polymerase</fullName>
        <ecNumber evidence="1">2.7.7.49</ecNumber>
    </recommendedName>
</protein>
<evidence type="ECO:0000259" key="3">
    <source>
        <dbReference type="PROSITE" id="PS50878"/>
    </source>
</evidence>
<sequence>MADILPLMPEKGSLCADVRRVLRTVFRQPAHAASDAAASETSAADALRRQELRLLQQRAARLARHPPHPHRLHLAPAPAPAPAPARRSQRGLALLTRADLKPPIEREAAGEVPDSFFVEHARPPAELTVEGGPAARADAWRTWRRLFLVFLKASGVAKEPADVQASLLINLIGPAGRKKPKKFFTRNQDTSETIDQYVTSLRLLSQHCEFMQLRDSLIRDRIVCGISNTTVRDRLLRTDDLTLAKAVQICEAAEMSKEEGRLIEGSTAESSVDAIWKESVRGGGSRGRGGGRRALRGRGARYGARPAGCAACGSPRCAGDVECPARSATCFVCERVGHFHKSKKCSSRKVFDVNVDSSDEEVFYINIISEVAKNSSCKEWFETFVCNGKRIQFKLDTGSMLNVIAKSDFLKLGFSLKMLKPFIKRVQSFTGNDIPILGAGDLTLSHESKLYDLTFVVADFNCQNILGLKGCIALHLINRVNAVCVYDKYKSRYPELFNGLGKLPGRYTISINDNIEPVICPPRKIPLGLRDKLYSELCRLENMGVIRKVTHPTDWVNAIVVVAKKNGDIRLCLDPRPLNRAIRRAHYSLPTVTEVAVKLRDAKYFSVLDATSSFWMIELDDASADLCTFGTPSHGRYQFLRLPFGINCASEVFHAKIRQYLEDLDGTDSFIDDIIVWGRTREEHDMRLERLLQRSNEIGIKYNYNKCKFCVREIVFLGHKFNCNGMQPDDTKIKAIISMPDPSDRKALERFLGMVNYLSKFIPNYSESVAVLRGLLKKDTEWVWYPKHSEAIENLKKKLSSAPVLALYSLELPVVVSVDASAHAVGAVLLQAGRPVEFASLTLTDTQVRYAQIEKEMLAIVFAVERFRQYLFGRQGIVVQSDHKPLEALCNKPLASVPCRLQRMMMRIQGYDLKVVYTPGKFMYIADTLSRAALPELLTDRLSTDVESQTCFLIENAHFSNEKLELIKKHIVSDAESTSLISYIINGWPKHKKNINDNLQLFWQHRNLLQYADGLIFKDDVLYIPKSLRKLMLDRVHEGHLGIDRCKRRARDVMFWPGMSRDVERAVRGCAACAQHAPRPRPAPLRPHYVPDIPWHGIPLELISDNATVYSSREFKNFMCEWEVRHVTSSPHYPQSNGKSERTVQTVKQLLKKCIDSGQDFYISLLNYRTTPRDGIDSPAQILMGRRLNTKLPINQKLLRENVNNVANHKSVLSRQEEMKRRFDKRANPLRDLAVGEKVTLADGTGRKPVSVVARAPEPRSYLVRDHRGKVCRRTRRHLIARTAPASNDNVTSQASSTYGDAVTDAEDDNNDVEFHSPQKITSGSPIPGKSTRVFPHSDTVIKMYQANLSKAISVEVFHRGDKCLWVQNILNRSSGSLCDPPPPPPPPPPAKGAFLLSTRTPDRVVSRTDRVVSRTDRVVSRTGRVVSRTDRVVSRTGRVVSRTDRVVILSLSAC</sequence>
<dbReference type="InterPro" id="IPR036397">
    <property type="entry name" value="RNaseH_sf"/>
</dbReference>
<dbReference type="InterPro" id="IPR041577">
    <property type="entry name" value="RT_RNaseH_2"/>
</dbReference>
<dbReference type="Gene3D" id="3.30.420.10">
    <property type="entry name" value="Ribonuclease H-like superfamily/Ribonuclease H"/>
    <property type="match status" value="1"/>
</dbReference>
<dbReference type="CDD" id="cd01647">
    <property type="entry name" value="RT_LTR"/>
    <property type="match status" value="1"/>
</dbReference>
<dbReference type="Gene3D" id="3.30.70.270">
    <property type="match status" value="2"/>
</dbReference>
<keyword evidence="5" id="KW-1185">Reference proteome</keyword>
<dbReference type="InterPro" id="IPR043502">
    <property type="entry name" value="DNA/RNA_pol_sf"/>
</dbReference>
<dbReference type="SUPFAM" id="SSF56672">
    <property type="entry name" value="DNA/RNA polymerases"/>
    <property type="match status" value="1"/>
</dbReference>
<accession>A0ABM3LR38</accession>
<dbReference type="InterPro" id="IPR021109">
    <property type="entry name" value="Peptidase_aspartic_dom_sf"/>
</dbReference>